<dbReference type="InterPro" id="IPR019775">
    <property type="entry name" value="WD40_repeat_CS"/>
</dbReference>
<dbReference type="Gene3D" id="2.130.10.10">
    <property type="entry name" value="YVTN repeat-like/Quinoprotein amine dehydrogenase"/>
    <property type="match status" value="1"/>
</dbReference>
<dbReference type="InterPro" id="IPR036322">
    <property type="entry name" value="WD40_repeat_dom_sf"/>
</dbReference>
<dbReference type="InterPro" id="IPR015943">
    <property type="entry name" value="WD40/YVTN_repeat-like_dom_sf"/>
</dbReference>
<feature type="repeat" description="WD" evidence="6">
    <location>
        <begin position="36"/>
        <end position="77"/>
    </location>
</feature>
<dbReference type="PANTHER" id="PTHR19861:SF0">
    <property type="entry name" value="WD REPEAT-CONTAINING PROTEIN 82"/>
    <property type="match status" value="1"/>
</dbReference>
<dbReference type="AlphaFoldDB" id="A0A9W8I378"/>
<organism evidence="7 8">
    <name type="scientific">Coemansia brasiliensis</name>
    <dbReference type="NCBI Taxonomy" id="2650707"/>
    <lineage>
        <taxon>Eukaryota</taxon>
        <taxon>Fungi</taxon>
        <taxon>Fungi incertae sedis</taxon>
        <taxon>Zoopagomycota</taxon>
        <taxon>Kickxellomycotina</taxon>
        <taxon>Kickxellomycetes</taxon>
        <taxon>Kickxellales</taxon>
        <taxon>Kickxellaceae</taxon>
        <taxon>Coemansia</taxon>
    </lineage>
</organism>
<dbReference type="GO" id="GO:0048188">
    <property type="term" value="C:Set1C/COMPASS complex"/>
    <property type="evidence" value="ECO:0007669"/>
    <property type="project" value="TreeGrafter"/>
</dbReference>
<dbReference type="PROSITE" id="PS00678">
    <property type="entry name" value="WD_REPEATS_1"/>
    <property type="match status" value="1"/>
</dbReference>
<evidence type="ECO:0000256" key="6">
    <source>
        <dbReference type="PROSITE-ProRule" id="PRU00221"/>
    </source>
</evidence>
<dbReference type="PANTHER" id="PTHR19861">
    <property type="entry name" value="WD40 REPEAT PROTEIN SWD2"/>
    <property type="match status" value="1"/>
</dbReference>
<comment type="subcellular location">
    <subcellularLocation>
        <location evidence="1">Nucleus</location>
    </subcellularLocation>
</comment>
<keyword evidence="3 6" id="KW-0853">WD repeat</keyword>
<sequence length="355" mass="38806">MDPELTPAVLEELRKDPLKAALTATSLSKFYMAKQFPDNTAQLTSVDFDPAGSRCITTSYDESLRIYDCMQGKRVKVSYSKKYGCNLAQFTSQPGSVAYASTKINDTIRYLSYETNQFIRYFVGHKDMVTSLQRSPIDDPQQVASLVSASMDGTVRLWNLEDVRPASTVEVDSKEGVLAAYDPSGMIVAVCVASRELQLYDTRKMSKGPFISTPLSFDQVVVGLKFLPPTGDYILLVMANMSIEVLDAFQLKPRAVLSTEAVSHAAGSKEPVLKQMQQECFGQKVTTTPDGRAVIAGCNNGTIAFWDMDAVLARISYGSASKIICEPDGTWNESHDGPVGICAFNPMLMQCVTGA</sequence>
<dbReference type="GO" id="GO:0016070">
    <property type="term" value="P:RNA metabolic process"/>
    <property type="evidence" value="ECO:0007669"/>
    <property type="project" value="UniProtKB-ARBA"/>
</dbReference>
<evidence type="ECO:0000313" key="7">
    <source>
        <dbReference type="EMBL" id="KAJ2842731.1"/>
    </source>
</evidence>
<evidence type="ECO:0000256" key="1">
    <source>
        <dbReference type="ARBA" id="ARBA00004123"/>
    </source>
</evidence>
<evidence type="ECO:0008006" key="9">
    <source>
        <dbReference type="Google" id="ProtNLM"/>
    </source>
</evidence>
<feature type="non-terminal residue" evidence="7">
    <location>
        <position position="355"/>
    </location>
</feature>
<reference evidence="7" key="1">
    <citation type="submission" date="2022-07" db="EMBL/GenBank/DDBJ databases">
        <title>Phylogenomic reconstructions and comparative analyses of Kickxellomycotina fungi.</title>
        <authorList>
            <person name="Reynolds N.K."/>
            <person name="Stajich J.E."/>
            <person name="Barry K."/>
            <person name="Grigoriev I.V."/>
            <person name="Crous P."/>
            <person name="Smith M.E."/>
        </authorList>
    </citation>
    <scope>NUCLEOTIDE SEQUENCE</scope>
    <source>
        <strain evidence="7">NRRL 1566</strain>
    </source>
</reference>
<feature type="repeat" description="WD" evidence="6">
    <location>
        <begin position="122"/>
        <end position="168"/>
    </location>
</feature>
<dbReference type="GO" id="GO:0003682">
    <property type="term" value="F:chromatin binding"/>
    <property type="evidence" value="ECO:0007669"/>
    <property type="project" value="TreeGrafter"/>
</dbReference>
<name>A0A9W8I378_9FUNG</name>
<evidence type="ECO:0000256" key="3">
    <source>
        <dbReference type="ARBA" id="ARBA00022574"/>
    </source>
</evidence>
<keyword evidence="8" id="KW-1185">Reference proteome</keyword>
<keyword evidence="5" id="KW-0539">Nucleus</keyword>
<dbReference type="Pfam" id="PF00400">
    <property type="entry name" value="WD40"/>
    <property type="match status" value="2"/>
</dbReference>
<gene>
    <name evidence="7" type="ORF">IWW36_005799</name>
</gene>
<comment type="caution">
    <text evidence="7">The sequence shown here is derived from an EMBL/GenBank/DDBJ whole genome shotgun (WGS) entry which is preliminary data.</text>
</comment>
<proteinExistence type="inferred from homology"/>
<protein>
    <recommendedName>
        <fullName evidence="9">WD40 repeat-like protein</fullName>
    </recommendedName>
</protein>
<dbReference type="InterPro" id="IPR001680">
    <property type="entry name" value="WD40_rpt"/>
</dbReference>
<dbReference type="PROSITE" id="PS50294">
    <property type="entry name" value="WD_REPEATS_REGION"/>
    <property type="match status" value="1"/>
</dbReference>
<keyword evidence="4" id="KW-0677">Repeat</keyword>
<dbReference type="SMART" id="SM00320">
    <property type="entry name" value="WD40"/>
    <property type="match status" value="3"/>
</dbReference>
<comment type="similarity">
    <text evidence="2">Belongs to the WD repeat SWD2 family.</text>
</comment>
<evidence type="ECO:0000313" key="8">
    <source>
        <dbReference type="Proteomes" id="UP001139887"/>
    </source>
</evidence>
<evidence type="ECO:0000256" key="2">
    <source>
        <dbReference type="ARBA" id="ARBA00005616"/>
    </source>
</evidence>
<evidence type="ECO:0000256" key="4">
    <source>
        <dbReference type="ARBA" id="ARBA00022737"/>
    </source>
</evidence>
<evidence type="ECO:0000256" key="5">
    <source>
        <dbReference type="ARBA" id="ARBA00023242"/>
    </source>
</evidence>
<dbReference type="PROSITE" id="PS50082">
    <property type="entry name" value="WD_REPEATS_2"/>
    <property type="match status" value="2"/>
</dbReference>
<accession>A0A9W8I378</accession>
<dbReference type="InterPro" id="IPR037867">
    <property type="entry name" value="Swd2/WDR82"/>
</dbReference>
<dbReference type="OrthoDB" id="27537at2759"/>
<dbReference type="Proteomes" id="UP001139887">
    <property type="component" value="Unassembled WGS sequence"/>
</dbReference>
<dbReference type="EMBL" id="JANBUW010001649">
    <property type="protein sequence ID" value="KAJ2842731.1"/>
    <property type="molecule type" value="Genomic_DNA"/>
</dbReference>
<dbReference type="SUPFAM" id="SSF50978">
    <property type="entry name" value="WD40 repeat-like"/>
    <property type="match status" value="1"/>
</dbReference>